<organism evidence="6">
    <name type="scientific">bioreactor metagenome</name>
    <dbReference type="NCBI Taxonomy" id="1076179"/>
    <lineage>
        <taxon>unclassified sequences</taxon>
        <taxon>metagenomes</taxon>
        <taxon>ecological metagenomes</taxon>
    </lineage>
</organism>
<reference evidence="6" key="1">
    <citation type="submission" date="2019-08" db="EMBL/GenBank/DDBJ databases">
        <authorList>
            <person name="Kucharzyk K."/>
            <person name="Murdoch R.W."/>
            <person name="Higgins S."/>
            <person name="Loffler F."/>
        </authorList>
    </citation>
    <scope>NUCLEOTIDE SEQUENCE</scope>
</reference>
<feature type="domain" description="Thiolase N-terminal" evidence="4">
    <location>
        <begin position="1"/>
        <end position="204"/>
    </location>
</feature>
<dbReference type="Pfam" id="PF02803">
    <property type="entry name" value="Thiolase_C"/>
    <property type="match status" value="1"/>
</dbReference>
<dbReference type="AlphaFoldDB" id="A0A645ALS4"/>
<name>A0A645ALS4_9ZZZZ</name>
<dbReference type="InterPro" id="IPR020617">
    <property type="entry name" value="Thiolase_C"/>
</dbReference>
<dbReference type="Pfam" id="PF00108">
    <property type="entry name" value="Thiolase_N"/>
    <property type="match status" value="1"/>
</dbReference>
<evidence type="ECO:0000259" key="5">
    <source>
        <dbReference type="Pfam" id="PF02803"/>
    </source>
</evidence>
<dbReference type="InterPro" id="IPR020616">
    <property type="entry name" value="Thiolase_N"/>
</dbReference>
<dbReference type="FunFam" id="3.40.47.10:FF:000010">
    <property type="entry name" value="Acetyl-CoA acetyltransferase (Thiolase)"/>
    <property type="match status" value="1"/>
</dbReference>
<dbReference type="PANTHER" id="PTHR18919">
    <property type="entry name" value="ACETYL-COA C-ACYLTRANSFERASE"/>
    <property type="match status" value="1"/>
</dbReference>
<comment type="caution">
    <text evidence="6">The sequence shown here is derived from an EMBL/GenBank/DDBJ whole genome shotgun (WGS) entry which is preliminary data.</text>
</comment>
<keyword evidence="2 6" id="KW-0808">Transferase</keyword>
<dbReference type="EC" id="2.3.1.9" evidence="6"/>
<dbReference type="InterPro" id="IPR020610">
    <property type="entry name" value="Thiolase_AS"/>
</dbReference>
<evidence type="ECO:0000259" key="4">
    <source>
        <dbReference type="Pfam" id="PF00108"/>
    </source>
</evidence>
<proteinExistence type="inferred from homology"/>
<keyword evidence="3 6" id="KW-0012">Acyltransferase</keyword>
<evidence type="ECO:0000256" key="2">
    <source>
        <dbReference type="ARBA" id="ARBA00022679"/>
    </source>
</evidence>
<comment type="similarity">
    <text evidence="1">Belongs to the thiolase-like superfamily. Thiolase family.</text>
</comment>
<dbReference type="EMBL" id="VSSQ01014627">
    <property type="protein sequence ID" value="MPM54060.1"/>
    <property type="molecule type" value="Genomic_DNA"/>
</dbReference>
<sequence>MARCAALIAGVPEETPAFTVDRQCASSLQAVQSACYEINAEEADIVIAGGVEVMSRMTYYLPPSSRYEPLRLGDKPLYDTFSHGVTIVQPQAKYPGTNMGITAENVAERYHITREEEDAFSVDSQRKMKEAQDAGRFKEEIFPFEVQQRKGSFIFDTDEHPKPDTTMESLGRLRPCFKDGGVVTAGNSSGMNDGASAVVIMTEEKAKELGVKPLVRIVGTSSAGVDPRYMGLGPVPAIRKLLKKTGLALSNIDLFELNEAFAAQSLGCLKELGMDMGTELYSRVNVNGGAIAHGHALANSGTRILTTMIYELKRRNGRYGLASLCIGGGQGMAILVENCR</sequence>
<feature type="domain" description="Thiolase C-terminal" evidence="5">
    <location>
        <begin position="212"/>
        <end position="337"/>
    </location>
</feature>
<dbReference type="NCBIfam" id="TIGR01930">
    <property type="entry name" value="AcCoA-C-Actrans"/>
    <property type="match status" value="1"/>
</dbReference>
<evidence type="ECO:0000256" key="3">
    <source>
        <dbReference type="ARBA" id="ARBA00023315"/>
    </source>
</evidence>
<protein>
    <submittedName>
        <fullName evidence="6">Acetyl-CoA acetyltransferase</fullName>
        <ecNumber evidence="6">2.3.1.9</ecNumber>
    </submittedName>
</protein>
<accession>A0A645ALS4</accession>
<dbReference type="InterPro" id="IPR002155">
    <property type="entry name" value="Thiolase"/>
</dbReference>
<dbReference type="GO" id="GO:0003985">
    <property type="term" value="F:acetyl-CoA C-acetyltransferase activity"/>
    <property type="evidence" value="ECO:0007669"/>
    <property type="project" value="UniProtKB-EC"/>
</dbReference>
<dbReference type="InterPro" id="IPR016039">
    <property type="entry name" value="Thiolase-like"/>
</dbReference>
<dbReference type="PROSITE" id="PS00099">
    <property type="entry name" value="THIOLASE_3"/>
    <property type="match status" value="1"/>
</dbReference>
<dbReference type="CDD" id="cd00751">
    <property type="entry name" value="thiolase"/>
    <property type="match status" value="1"/>
</dbReference>
<evidence type="ECO:0000313" key="6">
    <source>
        <dbReference type="EMBL" id="MPM54060.1"/>
    </source>
</evidence>
<gene>
    <name evidence="6" type="primary">thlA_21</name>
    <name evidence="6" type="ORF">SDC9_100833</name>
</gene>
<dbReference type="Gene3D" id="3.40.47.10">
    <property type="match status" value="2"/>
</dbReference>
<dbReference type="PANTHER" id="PTHR18919:SF107">
    <property type="entry name" value="ACETYL-COA ACETYLTRANSFERASE, CYTOSOLIC"/>
    <property type="match status" value="1"/>
</dbReference>
<dbReference type="SUPFAM" id="SSF53901">
    <property type="entry name" value="Thiolase-like"/>
    <property type="match status" value="2"/>
</dbReference>
<evidence type="ECO:0000256" key="1">
    <source>
        <dbReference type="ARBA" id="ARBA00010982"/>
    </source>
</evidence>